<accession>A0A8S3U894</accession>
<organism evidence="1 2">
    <name type="scientific">Mytilus edulis</name>
    <name type="common">Blue mussel</name>
    <dbReference type="NCBI Taxonomy" id="6550"/>
    <lineage>
        <taxon>Eukaryota</taxon>
        <taxon>Metazoa</taxon>
        <taxon>Spiralia</taxon>
        <taxon>Lophotrochozoa</taxon>
        <taxon>Mollusca</taxon>
        <taxon>Bivalvia</taxon>
        <taxon>Autobranchia</taxon>
        <taxon>Pteriomorphia</taxon>
        <taxon>Mytilida</taxon>
        <taxon>Mytiloidea</taxon>
        <taxon>Mytilidae</taxon>
        <taxon>Mytilinae</taxon>
        <taxon>Mytilus</taxon>
    </lineage>
</organism>
<evidence type="ECO:0000313" key="2">
    <source>
        <dbReference type="Proteomes" id="UP000683360"/>
    </source>
</evidence>
<proteinExistence type="predicted"/>
<dbReference type="EMBL" id="CAJPWZ010002427">
    <property type="protein sequence ID" value="CAG2238384.1"/>
    <property type="molecule type" value="Genomic_DNA"/>
</dbReference>
<keyword evidence="2" id="KW-1185">Reference proteome</keyword>
<gene>
    <name evidence="1" type="ORF">MEDL_50774</name>
</gene>
<protein>
    <submittedName>
        <fullName evidence="1">Uncharacterized protein</fullName>
    </submittedName>
</protein>
<name>A0A8S3U894_MYTED</name>
<comment type="caution">
    <text evidence="1">The sequence shown here is derived from an EMBL/GenBank/DDBJ whole genome shotgun (WGS) entry which is preliminary data.</text>
</comment>
<dbReference type="OrthoDB" id="10329175at2759"/>
<evidence type="ECO:0000313" key="1">
    <source>
        <dbReference type="EMBL" id="CAG2238384.1"/>
    </source>
</evidence>
<reference evidence="1" key="1">
    <citation type="submission" date="2021-03" db="EMBL/GenBank/DDBJ databases">
        <authorList>
            <person name="Bekaert M."/>
        </authorList>
    </citation>
    <scope>NUCLEOTIDE SEQUENCE</scope>
</reference>
<dbReference type="Proteomes" id="UP000683360">
    <property type="component" value="Unassembled WGS sequence"/>
</dbReference>
<sequence length="400" mass="45634">MKFEENQGRKRILINNELVNLDSPELIVNKAQKTFQTRTPLNRNLSRTSRTTVTPVRNLNISWDDNFTNINNDRASSTPETDDNRNIARAYNFNITEIDYNDQNIISDVEQFEDIGSCSDSDMSTDSDNENMPEIDYQEELESRLFYYASFVYQEDFIAREVEGCDDLDGTEQSFSNNNNVTYTVHTASSEDRASDVSELTGDSEFQQSMEANQSRDNILIDVDSECQQSMESNQSAGNIFVLNRTNTDLEFEQSISVHLHDETPCCSSDSLTAIASSTIERDEFSLDDSDKDSKKFIPTNKSNILRRTSTVYNLNDVTIPSNARIPTSAPPNSPMTPRSILKAIKTATRSFTKRSKDQSNVDDVDIHLLDKRTVAKKMQRFRDSFRRKDKRQIKTLANL</sequence>
<dbReference type="AlphaFoldDB" id="A0A8S3U894"/>